<dbReference type="SMART" id="SM00256">
    <property type="entry name" value="FBOX"/>
    <property type="match status" value="1"/>
</dbReference>
<reference evidence="3" key="2">
    <citation type="submission" date="2025-08" db="UniProtKB">
        <authorList>
            <consortium name="RefSeq"/>
        </authorList>
    </citation>
    <scope>IDENTIFICATION</scope>
    <source>
        <tissue evidence="3">Leaf</tissue>
    </source>
</reference>
<dbReference type="PANTHER" id="PTHR31293:SF12">
    <property type="entry name" value="RNI-LIKE SUPERFAMILY PROTEIN"/>
    <property type="match status" value="1"/>
</dbReference>
<dbReference type="Pfam" id="PF00646">
    <property type="entry name" value="F-box"/>
    <property type="match status" value="1"/>
</dbReference>
<keyword evidence="2" id="KW-1185">Reference proteome</keyword>
<dbReference type="InterPro" id="IPR053781">
    <property type="entry name" value="F-box_AtFBL13-like"/>
</dbReference>
<reference evidence="2" key="1">
    <citation type="journal article" date="2019" name="Database">
        <title>The radish genome database (RadishGD): an integrated information resource for radish genomics.</title>
        <authorList>
            <person name="Yu H.J."/>
            <person name="Baek S."/>
            <person name="Lee Y.J."/>
            <person name="Cho A."/>
            <person name="Mun J.H."/>
        </authorList>
    </citation>
    <scope>NUCLEOTIDE SEQUENCE [LARGE SCALE GENOMIC DNA]</scope>
    <source>
        <strain evidence="2">cv. WK10039</strain>
    </source>
</reference>
<evidence type="ECO:0000313" key="2">
    <source>
        <dbReference type="Proteomes" id="UP000504610"/>
    </source>
</evidence>
<organism evidence="2 3">
    <name type="scientific">Raphanus sativus</name>
    <name type="common">Radish</name>
    <name type="synonym">Raphanus raphanistrum var. sativus</name>
    <dbReference type="NCBI Taxonomy" id="3726"/>
    <lineage>
        <taxon>Eukaryota</taxon>
        <taxon>Viridiplantae</taxon>
        <taxon>Streptophyta</taxon>
        <taxon>Embryophyta</taxon>
        <taxon>Tracheophyta</taxon>
        <taxon>Spermatophyta</taxon>
        <taxon>Magnoliopsida</taxon>
        <taxon>eudicotyledons</taxon>
        <taxon>Gunneridae</taxon>
        <taxon>Pentapetalae</taxon>
        <taxon>rosids</taxon>
        <taxon>malvids</taxon>
        <taxon>Brassicales</taxon>
        <taxon>Brassicaceae</taxon>
        <taxon>Brassiceae</taxon>
        <taxon>Raphanus</taxon>
    </lineage>
</organism>
<gene>
    <name evidence="3" type="primary">LOC108820393</name>
</gene>
<dbReference type="InterPro" id="IPR036047">
    <property type="entry name" value="F-box-like_dom_sf"/>
</dbReference>
<dbReference type="PANTHER" id="PTHR31293">
    <property type="entry name" value="RNI-LIKE SUPERFAMILY PROTEIN"/>
    <property type="match status" value="1"/>
</dbReference>
<sequence length="138" mass="16289">MDDKIQKRDLICELPDELLLKILSSLPSKDAVTTSVLSKRWQSLWKEMKTFRYDEELRCGNARIASKFTLFISRRSRVEILQLKLTPCYEKTIIKRLVSNALARSLRELRIEMVYNSFELPVFMRRICENASKRMPTS</sequence>
<dbReference type="RefSeq" id="XP_056848553.1">
    <property type="nucleotide sequence ID" value="XM_056992573.1"/>
</dbReference>
<name>A0A9W3CAQ8_RAPSA</name>
<accession>A0A9W3CAQ8</accession>
<proteinExistence type="predicted"/>
<dbReference type="InterPro" id="IPR001810">
    <property type="entry name" value="F-box_dom"/>
</dbReference>
<dbReference type="GeneID" id="108820393"/>
<dbReference type="KEGG" id="rsz:108820393"/>
<feature type="domain" description="F-box" evidence="1">
    <location>
        <begin position="8"/>
        <end position="54"/>
    </location>
</feature>
<dbReference type="CDD" id="cd22160">
    <property type="entry name" value="F-box_AtFBL13-like"/>
    <property type="match status" value="1"/>
</dbReference>
<dbReference type="Proteomes" id="UP000504610">
    <property type="component" value="Chromosome 8"/>
</dbReference>
<dbReference type="PROSITE" id="PS50181">
    <property type="entry name" value="FBOX"/>
    <property type="match status" value="1"/>
</dbReference>
<dbReference type="Gene3D" id="1.20.1280.50">
    <property type="match status" value="1"/>
</dbReference>
<dbReference type="SUPFAM" id="SSF81383">
    <property type="entry name" value="F-box domain"/>
    <property type="match status" value="1"/>
</dbReference>
<evidence type="ECO:0000259" key="1">
    <source>
        <dbReference type="PROSITE" id="PS50181"/>
    </source>
</evidence>
<dbReference type="AlphaFoldDB" id="A0A9W3CAQ8"/>
<dbReference type="InterPro" id="IPR055294">
    <property type="entry name" value="FBL60-like"/>
</dbReference>
<dbReference type="OrthoDB" id="612216at2759"/>
<evidence type="ECO:0000313" key="3">
    <source>
        <dbReference type="RefSeq" id="XP_056848553.1"/>
    </source>
</evidence>
<protein>
    <submittedName>
        <fullName evidence="3">FBD-associated F-box protein At1g50980</fullName>
    </submittedName>
</protein>